<organism evidence="1 2">
    <name type="scientific">Culter alburnus</name>
    <name type="common">Topmouth culter</name>
    <dbReference type="NCBI Taxonomy" id="194366"/>
    <lineage>
        <taxon>Eukaryota</taxon>
        <taxon>Metazoa</taxon>
        <taxon>Chordata</taxon>
        <taxon>Craniata</taxon>
        <taxon>Vertebrata</taxon>
        <taxon>Euteleostomi</taxon>
        <taxon>Actinopterygii</taxon>
        <taxon>Neopterygii</taxon>
        <taxon>Teleostei</taxon>
        <taxon>Ostariophysi</taxon>
        <taxon>Cypriniformes</taxon>
        <taxon>Xenocyprididae</taxon>
        <taxon>Xenocypridinae</taxon>
        <taxon>Culter</taxon>
    </lineage>
</organism>
<dbReference type="AlphaFoldDB" id="A0AAW1Z6R4"/>
<keyword evidence="2" id="KW-1185">Reference proteome</keyword>
<proteinExistence type="predicted"/>
<dbReference type="Proteomes" id="UP001479290">
    <property type="component" value="Unassembled WGS sequence"/>
</dbReference>
<protein>
    <submittedName>
        <fullName evidence="1">Uncharacterized protein</fullName>
    </submittedName>
</protein>
<comment type="caution">
    <text evidence="1">The sequence shown here is derived from an EMBL/GenBank/DDBJ whole genome shotgun (WGS) entry which is preliminary data.</text>
</comment>
<sequence length="75" mass="8567">MGKTCSKFVREHSLVKHTFLMEEDVDDELCQAQISVQCKENPDGQDGMMVFDMEAFPMVNILCVEDRPKGLSKQQ</sequence>
<name>A0AAW1Z6R4_CULAL</name>
<evidence type="ECO:0000313" key="1">
    <source>
        <dbReference type="EMBL" id="KAK9955720.1"/>
    </source>
</evidence>
<accession>A0AAW1Z6R4</accession>
<reference evidence="1 2" key="1">
    <citation type="submission" date="2024-05" db="EMBL/GenBank/DDBJ databases">
        <title>A high-quality chromosomal-level genome assembly of Topmouth culter (Culter alburnus).</title>
        <authorList>
            <person name="Zhao H."/>
        </authorList>
    </citation>
    <scope>NUCLEOTIDE SEQUENCE [LARGE SCALE GENOMIC DNA]</scope>
    <source>
        <strain evidence="1">CATC2023</strain>
        <tissue evidence="1">Muscle</tissue>
    </source>
</reference>
<gene>
    <name evidence="1" type="ORF">ABG768_015576</name>
</gene>
<evidence type="ECO:0000313" key="2">
    <source>
        <dbReference type="Proteomes" id="UP001479290"/>
    </source>
</evidence>
<dbReference type="EMBL" id="JAWDJR010000021">
    <property type="protein sequence ID" value="KAK9955720.1"/>
    <property type="molecule type" value="Genomic_DNA"/>
</dbReference>